<proteinExistence type="evidence at transcript level"/>
<evidence type="ECO:0000256" key="1">
    <source>
        <dbReference type="ARBA" id="ARBA00004123"/>
    </source>
</evidence>
<gene>
    <name evidence="5" type="primary">COL2</name>
</gene>
<organism evidence="5">
    <name type="scientific">Erycina pusilla</name>
    <dbReference type="NCBI Taxonomy" id="154679"/>
    <lineage>
        <taxon>Eukaryota</taxon>
        <taxon>Viridiplantae</taxon>
        <taxon>Streptophyta</taxon>
        <taxon>Embryophyta</taxon>
        <taxon>Tracheophyta</taxon>
        <taxon>Spermatophyta</taxon>
        <taxon>Magnoliopsida</taxon>
        <taxon>Liliopsida</taxon>
        <taxon>Asparagales</taxon>
        <taxon>Orchidaceae</taxon>
        <taxon>Epidendroideae</taxon>
        <taxon>Cymbidieae</taxon>
        <taxon>Oncidiinae</taxon>
        <taxon>Erycina</taxon>
    </lineage>
</organism>
<protein>
    <submittedName>
        <fullName evidence="5">CONSTANS-like 2</fullName>
    </submittedName>
</protein>
<reference evidence="5" key="2">
    <citation type="submission" date="2013-03" db="EMBL/GenBank/DDBJ databases">
        <authorList>
            <person name="Lin C.-S."/>
            <person name="Chan M.-T."/>
            <person name="Shih M.-C."/>
        </authorList>
    </citation>
    <scope>NUCLEOTIDE SEQUENCE</scope>
</reference>
<sequence>MYSKSPILQKTGGAILVNLMGSTNSFHVSTKVDPTIQTPFIYHAIPPQSSLISLSTSTTMFNSPYSSSTSPTSYNPDDIFGAFFDAGGGIGGGVQPMSSLLSSSVPSYFLNRSSSSHSLPLPSLPTDPRDFQGFNNEPVRRVFSAGDLQCINNSISSSDSSGRIGRYSTEERKERIERYRTKRNQRNFHKKITYACRKTLADSRPRVRGRFARNGDTEHETESMENCFENGNNGENWWRNDEDIWGFDSVLDDFSSQLF</sequence>
<dbReference type="AlphaFoldDB" id="M9QTN8"/>
<keyword evidence="2 3" id="KW-0539">Nucleus</keyword>
<dbReference type="InterPro" id="IPR010402">
    <property type="entry name" value="CCT_domain"/>
</dbReference>
<name>M9QTN8_9ASPA</name>
<dbReference type="PROSITE" id="PS51017">
    <property type="entry name" value="CCT"/>
    <property type="match status" value="1"/>
</dbReference>
<dbReference type="GO" id="GO:0009909">
    <property type="term" value="P:regulation of flower development"/>
    <property type="evidence" value="ECO:0007669"/>
    <property type="project" value="InterPro"/>
</dbReference>
<dbReference type="EMBL" id="KC836885">
    <property type="protein sequence ID" value="AGI62026.1"/>
    <property type="molecule type" value="mRNA"/>
</dbReference>
<comment type="subcellular location">
    <subcellularLocation>
        <location evidence="1 3">Nucleus</location>
    </subcellularLocation>
</comment>
<dbReference type="InterPro" id="IPR045281">
    <property type="entry name" value="CONSTANS-like"/>
</dbReference>
<evidence type="ECO:0000256" key="3">
    <source>
        <dbReference type="PROSITE-ProRule" id="PRU00357"/>
    </source>
</evidence>
<dbReference type="GO" id="GO:0003700">
    <property type="term" value="F:DNA-binding transcription factor activity"/>
    <property type="evidence" value="ECO:0007669"/>
    <property type="project" value="TreeGrafter"/>
</dbReference>
<dbReference type="Pfam" id="PF06203">
    <property type="entry name" value="CCT"/>
    <property type="match status" value="1"/>
</dbReference>
<evidence type="ECO:0000259" key="4">
    <source>
        <dbReference type="PROSITE" id="PS51017"/>
    </source>
</evidence>
<accession>M9QTN8</accession>
<feature type="domain" description="CCT" evidence="4">
    <location>
        <begin position="172"/>
        <end position="214"/>
    </location>
</feature>
<dbReference type="PANTHER" id="PTHR31319">
    <property type="entry name" value="ZINC FINGER PROTEIN CONSTANS-LIKE 4"/>
    <property type="match status" value="1"/>
</dbReference>
<evidence type="ECO:0000313" key="5">
    <source>
        <dbReference type="EMBL" id="AGI62026.1"/>
    </source>
</evidence>
<reference evidence="5" key="1">
    <citation type="journal article" date="2013" name="Planta">
        <title>Global transcriptome analysis and identification of a CONSTANS-like gene family in the orchid Erycina pusilla.</title>
        <authorList>
            <person name="Chou M.L."/>
            <person name="Shih M.C."/>
            <person name="Chan M.T."/>
            <person name="Liao S.Y."/>
            <person name="Hsu C.T."/>
            <person name="Haung Y.T."/>
            <person name="Chen J.J."/>
            <person name="Liao D.C."/>
            <person name="Wu F.H."/>
            <person name="Lin C.S."/>
        </authorList>
    </citation>
    <scope>NUCLEOTIDE SEQUENCE</scope>
</reference>
<evidence type="ECO:0000256" key="2">
    <source>
        <dbReference type="ARBA" id="ARBA00023242"/>
    </source>
</evidence>
<dbReference type="PANTHER" id="PTHR31319:SF114">
    <property type="entry name" value="OS12G0262400 PROTEIN"/>
    <property type="match status" value="1"/>
</dbReference>
<dbReference type="GO" id="GO:0005634">
    <property type="term" value="C:nucleus"/>
    <property type="evidence" value="ECO:0007669"/>
    <property type="project" value="UniProtKB-SubCell"/>
</dbReference>